<dbReference type="InterPro" id="IPR018060">
    <property type="entry name" value="HTH_AraC"/>
</dbReference>
<evidence type="ECO:0000313" key="4">
    <source>
        <dbReference type="Proteomes" id="UP000615760"/>
    </source>
</evidence>
<dbReference type="Gene3D" id="1.10.10.60">
    <property type="entry name" value="Homeodomain-like"/>
    <property type="match status" value="1"/>
</dbReference>
<evidence type="ECO:0000259" key="2">
    <source>
        <dbReference type="PROSITE" id="PS01124"/>
    </source>
</evidence>
<gene>
    <name evidence="3" type="ORF">GCM10007424_21840</name>
</gene>
<dbReference type="SMART" id="SM00342">
    <property type="entry name" value="HTH_ARAC"/>
    <property type="match status" value="1"/>
</dbReference>
<organism evidence="3 4">
    <name type="scientific">Flavobacterium suaedae</name>
    <dbReference type="NCBI Taxonomy" id="1767027"/>
    <lineage>
        <taxon>Bacteria</taxon>
        <taxon>Pseudomonadati</taxon>
        <taxon>Bacteroidota</taxon>
        <taxon>Flavobacteriia</taxon>
        <taxon>Flavobacteriales</taxon>
        <taxon>Flavobacteriaceae</taxon>
        <taxon>Flavobacterium</taxon>
    </lineage>
</organism>
<dbReference type="Pfam" id="PF20240">
    <property type="entry name" value="DUF6597"/>
    <property type="match status" value="1"/>
</dbReference>
<proteinExistence type="predicted"/>
<protein>
    <submittedName>
        <fullName evidence="3">AraC family transcriptional regulator</fullName>
    </submittedName>
</protein>
<keyword evidence="4" id="KW-1185">Reference proteome</keyword>
<keyword evidence="1" id="KW-0238">DNA-binding</keyword>
<dbReference type="EMBL" id="BMJE01000005">
    <property type="protein sequence ID" value="GGB81373.1"/>
    <property type="molecule type" value="Genomic_DNA"/>
</dbReference>
<feature type="domain" description="HTH araC/xylS-type" evidence="2">
    <location>
        <begin position="138"/>
        <end position="232"/>
    </location>
</feature>
<comment type="caution">
    <text evidence="3">The sequence shown here is derived from an EMBL/GenBank/DDBJ whole genome shotgun (WGS) entry which is preliminary data.</text>
</comment>
<name>A0ABQ1K212_9FLAO</name>
<dbReference type="RefSeq" id="WP_188621326.1">
    <property type="nucleotide sequence ID" value="NZ_BMJE01000005.1"/>
</dbReference>
<accession>A0ABQ1K212</accession>
<dbReference type="InterPro" id="IPR046532">
    <property type="entry name" value="DUF6597"/>
</dbReference>
<dbReference type="PANTHER" id="PTHR43280">
    <property type="entry name" value="ARAC-FAMILY TRANSCRIPTIONAL REGULATOR"/>
    <property type="match status" value="1"/>
</dbReference>
<evidence type="ECO:0000256" key="1">
    <source>
        <dbReference type="ARBA" id="ARBA00023125"/>
    </source>
</evidence>
<reference evidence="4" key="1">
    <citation type="journal article" date="2019" name="Int. J. Syst. Evol. Microbiol.">
        <title>The Global Catalogue of Microorganisms (GCM) 10K type strain sequencing project: providing services to taxonomists for standard genome sequencing and annotation.</title>
        <authorList>
            <consortium name="The Broad Institute Genomics Platform"/>
            <consortium name="The Broad Institute Genome Sequencing Center for Infectious Disease"/>
            <person name="Wu L."/>
            <person name="Ma J."/>
        </authorList>
    </citation>
    <scope>NUCLEOTIDE SEQUENCE [LARGE SCALE GENOMIC DNA]</scope>
    <source>
        <strain evidence="4">CGMCC 1.15461</strain>
    </source>
</reference>
<dbReference type="Proteomes" id="UP000615760">
    <property type="component" value="Unassembled WGS sequence"/>
</dbReference>
<evidence type="ECO:0000313" key="3">
    <source>
        <dbReference type="EMBL" id="GGB81373.1"/>
    </source>
</evidence>
<sequence>MNYYEIKPSEFLKSFIKCFWFYENDVETTHTILPDGYFDIIATVEDEQIVSLTLTGIWNTPKEVKLHKNTTIYGIRFKLPAVEYLFRKEIQSILNTFNELPLHFWGINTTSYTSLEQYVEYISNYIETVAEKTAKPDDKKILLFRLVYQKQTFSVKEIAEKLNWSSRQINRYFKSQFGITLKDFINIVRCNSAYKDIAKGNLYPQNNFYDQAHCIKEVKKYTGTTPKKLYKNDDDRFLQLSHSKFK</sequence>
<dbReference type="PANTHER" id="PTHR43280:SF2">
    <property type="entry name" value="HTH-TYPE TRANSCRIPTIONAL REGULATOR EXSA"/>
    <property type="match status" value="1"/>
</dbReference>
<dbReference type="PROSITE" id="PS01124">
    <property type="entry name" value="HTH_ARAC_FAMILY_2"/>
    <property type="match status" value="1"/>
</dbReference>